<dbReference type="PROSITE" id="PS50994">
    <property type="entry name" value="INTEGRASE"/>
    <property type="match status" value="1"/>
</dbReference>
<keyword evidence="5" id="KW-1185">Reference proteome</keyword>
<evidence type="ECO:0000313" key="5">
    <source>
        <dbReference type="Proteomes" id="UP000581769"/>
    </source>
</evidence>
<dbReference type="GO" id="GO:0003676">
    <property type="term" value="F:nucleic acid binding"/>
    <property type="evidence" value="ECO:0007669"/>
    <property type="project" value="InterPro"/>
</dbReference>
<dbReference type="NCBIfam" id="NF033516">
    <property type="entry name" value="transpos_IS3"/>
    <property type="match status" value="1"/>
</dbReference>
<feature type="region of interest" description="Disordered" evidence="2">
    <location>
        <begin position="1"/>
        <end position="22"/>
    </location>
</feature>
<dbReference type="InterPro" id="IPR036397">
    <property type="entry name" value="RNaseH_sf"/>
</dbReference>
<gene>
    <name evidence="4" type="ORF">BJY18_006795</name>
</gene>
<dbReference type="Pfam" id="PF13333">
    <property type="entry name" value="rve_2"/>
    <property type="match status" value="1"/>
</dbReference>
<dbReference type="PANTHER" id="PTHR46889:SF4">
    <property type="entry name" value="TRANSPOSASE INSO FOR INSERTION SEQUENCE ELEMENT IS911B-RELATED"/>
    <property type="match status" value="1"/>
</dbReference>
<dbReference type="Pfam" id="PF00665">
    <property type="entry name" value="rve"/>
    <property type="match status" value="1"/>
</dbReference>
<dbReference type="Pfam" id="PF13276">
    <property type="entry name" value="HTH_21"/>
    <property type="match status" value="1"/>
</dbReference>
<evidence type="ECO:0000313" key="4">
    <source>
        <dbReference type="EMBL" id="MBB4689310.1"/>
    </source>
</evidence>
<proteinExistence type="predicted"/>
<feature type="domain" description="Integrase catalytic" evidence="3">
    <location>
        <begin position="138"/>
        <end position="300"/>
    </location>
</feature>
<dbReference type="PANTHER" id="PTHR46889">
    <property type="entry name" value="TRANSPOSASE INSF FOR INSERTION SEQUENCE IS3B-RELATED"/>
    <property type="match status" value="1"/>
</dbReference>
<evidence type="ECO:0000259" key="3">
    <source>
        <dbReference type="PROSITE" id="PS50994"/>
    </source>
</evidence>
<comment type="function">
    <text evidence="1">Involved in the transposition of the insertion sequence.</text>
</comment>
<evidence type="ECO:0000256" key="2">
    <source>
        <dbReference type="SAM" id="MobiDB-lite"/>
    </source>
</evidence>
<dbReference type="InterPro" id="IPR050900">
    <property type="entry name" value="Transposase_IS3/IS150/IS904"/>
</dbReference>
<reference evidence="4 5" key="1">
    <citation type="submission" date="2020-08" db="EMBL/GenBank/DDBJ databases">
        <title>Sequencing the genomes of 1000 actinobacteria strains.</title>
        <authorList>
            <person name="Klenk H.-P."/>
        </authorList>
    </citation>
    <scope>NUCLEOTIDE SEQUENCE [LARGE SCALE GENOMIC DNA]</scope>
    <source>
        <strain evidence="4 5">DSM 45859</strain>
    </source>
</reference>
<organism evidence="4 5">
    <name type="scientific">Amycolatopsis jiangsuensis</name>
    <dbReference type="NCBI Taxonomy" id="1181879"/>
    <lineage>
        <taxon>Bacteria</taxon>
        <taxon>Bacillati</taxon>
        <taxon>Actinomycetota</taxon>
        <taxon>Actinomycetes</taxon>
        <taxon>Pseudonocardiales</taxon>
        <taxon>Pseudonocardiaceae</taxon>
        <taxon>Amycolatopsis</taxon>
    </lineage>
</organism>
<dbReference type="GO" id="GO:0015074">
    <property type="term" value="P:DNA integration"/>
    <property type="evidence" value="ECO:0007669"/>
    <property type="project" value="InterPro"/>
</dbReference>
<protein>
    <submittedName>
        <fullName evidence="4">Transposase InsO family protein</fullName>
    </submittedName>
</protein>
<dbReference type="RefSeq" id="WP_184783868.1">
    <property type="nucleotide sequence ID" value="NZ_JACHMG010000001.1"/>
</dbReference>
<dbReference type="Proteomes" id="UP000581769">
    <property type="component" value="Unassembled WGS sequence"/>
</dbReference>
<accession>A0A840J5K2</accession>
<dbReference type="InterPro" id="IPR048020">
    <property type="entry name" value="Transpos_IS3"/>
</dbReference>
<dbReference type="EMBL" id="JACHMG010000001">
    <property type="protein sequence ID" value="MBB4689310.1"/>
    <property type="molecule type" value="Genomic_DNA"/>
</dbReference>
<dbReference type="SUPFAM" id="SSF53098">
    <property type="entry name" value="Ribonuclease H-like"/>
    <property type="match status" value="1"/>
</dbReference>
<name>A0A840J5K2_9PSEU</name>
<dbReference type="InterPro" id="IPR025948">
    <property type="entry name" value="HTH-like_dom"/>
</dbReference>
<dbReference type="InterPro" id="IPR012337">
    <property type="entry name" value="RNaseH-like_sf"/>
</dbReference>
<evidence type="ECO:0000256" key="1">
    <source>
        <dbReference type="ARBA" id="ARBA00002286"/>
    </source>
</evidence>
<dbReference type="AlphaFoldDB" id="A0A840J5K2"/>
<comment type="caution">
    <text evidence="4">The sequence shown here is derived from an EMBL/GenBank/DDBJ whole genome shotgun (WGS) entry which is preliminary data.</text>
</comment>
<dbReference type="InterPro" id="IPR001584">
    <property type="entry name" value="Integrase_cat-core"/>
</dbReference>
<sequence>MAKYAGPDELAETADETSPRGTRFSVRRMARLLGVSTSGYYAHAKRAAATVLTPRQQRRADLEVKIAQVHQDSHGTYGSPRITAELRDQGEVVTAKTVATIMASIGIEGISPRTFTVKTTVVDPAASFPSDLVDRHFDRGRPDAVWLTDITYLTCGEGDMFLCAIRDGHTRKMLGYSISDHIGAEMVTDAIDDAAAARGGRCRGTVLHSDRGGEFTARLTARACFAHGLRRSMGATGICWDNSPAESFWSTFKHEHYYRHVYATKAELVAAIDKWVTFYNSVRRHSAIGMLSPDTYERSLTAAA</sequence>
<dbReference type="Gene3D" id="3.30.420.10">
    <property type="entry name" value="Ribonuclease H-like superfamily/Ribonuclease H"/>
    <property type="match status" value="1"/>
</dbReference>